<organism evidence="4 5">
    <name type="scientific">Fragilariopsis cylindrus CCMP1102</name>
    <dbReference type="NCBI Taxonomy" id="635003"/>
    <lineage>
        <taxon>Eukaryota</taxon>
        <taxon>Sar</taxon>
        <taxon>Stramenopiles</taxon>
        <taxon>Ochrophyta</taxon>
        <taxon>Bacillariophyta</taxon>
        <taxon>Bacillariophyceae</taxon>
        <taxon>Bacillariophycidae</taxon>
        <taxon>Bacillariales</taxon>
        <taxon>Bacillariaceae</taxon>
        <taxon>Fragilariopsis</taxon>
    </lineage>
</organism>
<keyword evidence="5" id="KW-1185">Reference proteome</keyword>
<evidence type="ECO:0000313" key="4">
    <source>
        <dbReference type="EMBL" id="OEU08884.1"/>
    </source>
</evidence>
<feature type="compositionally biased region" description="Gly residues" evidence="2">
    <location>
        <begin position="16"/>
        <end position="53"/>
    </location>
</feature>
<feature type="zinc finger region" description="C3H1-type" evidence="1">
    <location>
        <begin position="67"/>
        <end position="89"/>
    </location>
</feature>
<gene>
    <name evidence="4" type="ORF">FRACYDRAFT_249229</name>
</gene>
<dbReference type="KEGG" id="fcy:FRACYDRAFT_249229"/>
<dbReference type="EMBL" id="KV784378">
    <property type="protein sequence ID" value="OEU08884.1"/>
    <property type="molecule type" value="Genomic_DNA"/>
</dbReference>
<keyword evidence="1" id="KW-0862">Zinc</keyword>
<accession>A0A1E7ESW0</accession>
<dbReference type="OrthoDB" id="438553at2759"/>
<feature type="compositionally biased region" description="Polar residues" evidence="2">
    <location>
        <begin position="208"/>
        <end position="219"/>
    </location>
</feature>
<reference evidence="4 5" key="1">
    <citation type="submission" date="2016-09" db="EMBL/GenBank/DDBJ databases">
        <title>Extensive genetic diversity and differential bi-allelic expression allows diatom success in the polar Southern Ocean.</title>
        <authorList>
            <consortium name="DOE Joint Genome Institute"/>
            <person name="Mock T."/>
            <person name="Otillar R.P."/>
            <person name="Strauss J."/>
            <person name="Dupont C."/>
            <person name="Frickenhaus S."/>
            <person name="Maumus F."/>
            <person name="Mcmullan M."/>
            <person name="Sanges R."/>
            <person name="Schmutz J."/>
            <person name="Toseland A."/>
            <person name="Valas R."/>
            <person name="Veluchamy A."/>
            <person name="Ward B.J."/>
            <person name="Allen A."/>
            <person name="Barry K."/>
            <person name="Falciatore A."/>
            <person name="Ferrante M."/>
            <person name="Fortunato A.E."/>
            <person name="Gloeckner G."/>
            <person name="Gruber A."/>
            <person name="Hipkin R."/>
            <person name="Janech M."/>
            <person name="Kroth P."/>
            <person name="Leese F."/>
            <person name="Lindquist E."/>
            <person name="Lyon B.R."/>
            <person name="Martin J."/>
            <person name="Mayer C."/>
            <person name="Parker M."/>
            <person name="Quesneville H."/>
            <person name="Raymond J."/>
            <person name="Uhlig C."/>
            <person name="Valentin K.U."/>
            <person name="Worden A.Z."/>
            <person name="Armbrust E.V."/>
            <person name="Bowler C."/>
            <person name="Green B."/>
            <person name="Moulton V."/>
            <person name="Van Oosterhout C."/>
            <person name="Grigoriev I."/>
        </authorList>
    </citation>
    <scope>NUCLEOTIDE SEQUENCE [LARGE SCALE GENOMIC DNA]</scope>
    <source>
        <strain evidence="4 5">CCMP1102</strain>
    </source>
</reference>
<dbReference type="AlphaFoldDB" id="A0A1E7ESW0"/>
<feature type="compositionally biased region" description="Polar residues" evidence="2">
    <location>
        <begin position="1"/>
        <end position="14"/>
    </location>
</feature>
<feature type="compositionally biased region" description="Polar residues" evidence="2">
    <location>
        <begin position="142"/>
        <end position="155"/>
    </location>
</feature>
<dbReference type="PROSITE" id="PS50103">
    <property type="entry name" value="ZF_C3H1"/>
    <property type="match status" value="1"/>
</dbReference>
<feature type="region of interest" description="Disordered" evidence="2">
    <location>
        <begin position="1"/>
        <end position="64"/>
    </location>
</feature>
<dbReference type="Proteomes" id="UP000095751">
    <property type="component" value="Unassembled WGS sequence"/>
</dbReference>
<evidence type="ECO:0000313" key="5">
    <source>
        <dbReference type="Proteomes" id="UP000095751"/>
    </source>
</evidence>
<evidence type="ECO:0000256" key="2">
    <source>
        <dbReference type="SAM" id="MobiDB-lite"/>
    </source>
</evidence>
<dbReference type="InterPro" id="IPR000571">
    <property type="entry name" value="Znf_CCCH"/>
</dbReference>
<evidence type="ECO:0000259" key="3">
    <source>
        <dbReference type="PROSITE" id="PS50103"/>
    </source>
</evidence>
<feature type="region of interest" description="Disordered" evidence="2">
    <location>
        <begin position="173"/>
        <end position="277"/>
    </location>
</feature>
<keyword evidence="1" id="KW-0479">Metal-binding</keyword>
<evidence type="ECO:0000256" key="1">
    <source>
        <dbReference type="PROSITE-ProRule" id="PRU00723"/>
    </source>
</evidence>
<keyword evidence="1" id="KW-0863">Zinc-finger</keyword>
<feature type="compositionally biased region" description="Low complexity" evidence="2">
    <location>
        <begin position="173"/>
        <end position="207"/>
    </location>
</feature>
<name>A0A1E7ESW0_9STRA</name>
<dbReference type="GO" id="GO:0008270">
    <property type="term" value="F:zinc ion binding"/>
    <property type="evidence" value="ECO:0007669"/>
    <property type="project" value="UniProtKB-KW"/>
</dbReference>
<feature type="domain" description="C3H1-type" evidence="3">
    <location>
        <begin position="67"/>
        <end position="89"/>
    </location>
</feature>
<protein>
    <recommendedName>
        <fullName evidence="3">C3H1-type domain-containing protein</fullName>
    </recommendedName>
</protein>
<proteinExistence type="predicted"/>
<sequence length="349" mass="37071">MPRGNSNYVDNKVSNGGRGDGNTNYNGGGRGGGGGDGNNNYNGGGRGGGGQGGQRRPPSSKGHGSDVCIPFLAGKCTFEKGCRKRHPTKEELPRLLARYKQIRCRFADECYTDGCLFLHPKEAKDKLDGPAFIESNDFPPLKNNSGDATAASGNDGSDGVKCIPVNSNSAWNNKNSNATTNTSAPAVVVPDSSSSNRSEAASEISSNDPASSSGRPSPTQDQQQQPSNAAWGYPNGNGGPPQQQQGGGPPPQMMMNHPQQGPPPNQGYYGGPHGGPPGPNGYPMIDPNTGYPMQIDPAYYHHQMQQQQQYHQQYAQQQQAPYPMMTGYNMPGPPMVSFNAEAKEFIPEI</sequence>
<dbReference type="InParanoid" id="A0A1E7ESW0"/>
<dbReference type="Gene3D" id="4.10.1000.10">
    <property type="entry name" value="Zinc finger, CCCH-type"/>
    <property type="match status" value="1"/>
</dbReference>
<feature type="region of interest" description="Disordered" evidence="2">
    <location>
        <begin position="135"/>
        <end position="157"/>
    </location>
</feature>